<evidence type="ECO:0000313" key="5">
    <source>
        <dbReference type="Proteomes" id="UP000198838"/>
    </source>
</evidence>
<dbReference type="PANTHER" id="PTHR34512:SF30">
    <property type="entry name" value="OUTER MEMBRANE PROTEIN ASSEMBLY FACTOR BAMB"/>
    <property type="match status" value="1"/>
</dbReference>
<protein>
    <submittedName>
        <fullName evidence="4">Outer membrane protein assembly factor BamB, contains PQQ-like beta-propeller repeat</fullName>
    </submittedName>
</protein>
<keyword evidence="5" id="KW-1185">Reference proteome</keyword>
<gene>
    <name evidence="4" type="ORF">SAMN05216249_103123</name>
</gene>
<dbReference type="InterPro" id="IPR015943">
    <property type="entry name" value="WD40/YVTN_repeat-like_dom_sf"/>
</dbReference>
<accession>A0A1I0W7Q3</accession>
<organism evidence="4 5">
    <name type="scientific">Acetitomaculum ruminis DSM 5522</name>
    <dbReference type="NCBI Taxonomy" id="1120918"/>
    <lineage>
        <taxon>Bacteria</taxon>
        <taxon>Bacillati</taxon>
        <taxon>Bacillota</taxon>
        <taxon>Clostridia</taxon>
        <taxon>Lachnospirales</taxon>
        <taxon>Lachnospiraceae</taxon>
        <taxon>Acetitomaculum</taxon>
    </lineage>
</organism>
<dbReference type="SMART" id="SM00635">
    <property type="entry name" value="BID_2"/>
    <property type="match status" value="3"/>
</dbReference>
<feature type="coiled-coil region" evidence="1">
    <location>
        <begin position="998"/>
        <end position="1070"/>
    </location>
</feature>
<feature type="domain" description="BIG2" evidence="3">
    <location>
        <begin position="1712"/>
        <end position="1785"/>
    </location>
</feature>
<name>A0A1I0W7Q3_9FIRM</name>
<evidence type="ECO:0000256" key="1">
    <source>
        <dbReference type="SAM" id="Coils"/>
    </source>
</evidence>
<sequence>MLIKKNFKKLGALFLAATMFVGSVNLSTLSALAQDDGSNGNGLKILSSEWPDFRGNANNMGITSTKTPIDAGAASLKWARRVGQGVSSSAVSSPIIVDGKMVAYAGTNLYKFDLETGEILACQEMAAASSFAINPPAYADGMIFVGLSSGRVQAFNAETLEPLWLFQDDKKGQPNSTIKYNNGYIYTGFWNSERKEANFSCVDVRDEDPTNKYETKKAVWSHAAQGGYYWAGAYVNDKVAVVGTDDGESGWTSTTSSLLSLDKKTGEVVDSLTGEFTGDIRCDMAYNESDGRIYFTSKGGYLYSIKLLADGKFEHDSLKSLKIGGMSTSTPIVYNNRVYVGIGSEDGNFAKTGHYLGVVNVAEDGSLSFAYKYETNGYPQTSGLLTTGYEAETGYVYVYFCYNNLPGGVYCIKDKAGQTTPDVYPIFEPTGDKQQYAICSPIADSNGVLYYKNDSAYMMAIETNAAEIADVKVEGGVLNKGNGFIPEQRDNDIVLEENAQNVKISVTPKDGTEVTIDGQNTNTLDVAVVDNSVKTIEVVAKKGEYTKTYTFNIRGKSSNTALKNLSAYTGAITDNLALTLSPALSDDVSEYKLATSSEFVKSIILNVNLSDSNASLALYPVSGVNTSSTSMNKTTGEIKAAANTSYKYTIKTVSGADEAVVKAVVTAEDGKTSKEYNITLKQKEELPKTIVTVNVAGQMANAYLMAPADLEVYSGLAKEYGFSYAENVKADEVTTLDVLVAYHAAVFGDAFTKENADEYLKVSSSGFITKAFGEDNIPFSFTVNGYMPNDGKYEGQYGATGYNINQAVVKESDKVEFLVYSDTTGWSDNYTYFTKDGKRTDEITVPVNEDVTLNLKGFSLAYYGTCEPESEKQHITDIEDAQIAIVKDGVASAVEGAITNEKGNAKVKFDTVGSVNVTALSTKDMTAPIFMPSLTVNVVSTAEYYKAAYEEVTQKINAIGEVELSKESKALIDDARKAYDALSDLAKKEFSADTLKVLTDAEAKYNELKEAKEKEDKDAANKVVKLIEEIGNVDASDECKERINNARKAYETLTDEQKALVTNLETLEQNEATFKEVRVQAKAVTLNAKVQKGYEYLRADASYKVIPGLAKKYGFSYDKMVTEDDVTALDVLVALHEAVYGDAFTKETVGDYLMVSSSGVIQKMFKEKTTAVGFAVNGEMPNDGKYEGTYGAMGYLINQAIVKANDKVEFFFYQDTDMWMDKYTYFTKDGQMTDSLTAVANEEITLNLVGYYYAFCGTYKPGSPQQGVDVIENAQIVIVDKDGKVTKVDNAITDKNGNAKLTLKEAGEYNISAIGATSTADKIIMPTLKLNVLSVKEYYKDVIDNVNNKINAIGTVALTDESKALIDDARKAYDALTDNQKTAISADTLKVLTDAEAEYTKLKEAKEAEEAKIAKDKEEAAKADDAIKAIGNVSLTDESKALIDAARKAYDALTTDQKAYVKELKTLETAEAEYVKLKEAKEAEEAKIAKDKEEAAKADDAIKAIGEVAATKESGNLIETARRAYNNLTEDQKAYVTQLPALEAAEKAYIELTTVSGISLAAKSATLYVGQNVSLKPVVTPSTAFNKTVEFISSNEKVVTVTKQGLVKAVAAGKAVITVKTVDQGLTAKFSVTVKANTITLNKTKATLYTRGAKKLTLKATVRGLKSTVKWTSSNTKIATVKNGVVTAIKTGRVTITAKANGKVAKCTITVLAPTLKVNKQKVTLKVNGKVKLTVTATPATKITYKSSNKNVVKVDAKGNITAVKKGTATITVKANGLTKTVRVTVK</sequence>
<proteinExistence type="predicted"/>
<feature type="domain" description="BIG2" evidence="3">
    <location>
        <begin position="1554"/>
        <end position="1631"/>
    </location>
</feature>
<feature type="domain" description="BIG2" evidence="3">
    <location>
        <begin position="1635"/>
        <end position="1710"/>
    </location>
</feature>
<dbReference type="Pfam" id="PF12733">
    <property type="entry name" value="Cadherin-like"/>
    <property type="match status" value="1"/>
</dbReference>
<feature type="signal peptide" evidence="2">
    <location>
        <begin position="1"/>
        <end position="33"/>
    </location>
</feature>
<dbReference type="InterPro" id="IPR008964">
    <property type="entry name" value="Invasin/intimin_cell_adhesion"/>
</dbReference>
<dbReference type="InterPro" id="IPR003343">
    <property type="entry name" value="Big_2"/>
</dbReference>
<dbReference type="InterPro" id="IPR025883">
    <property type="entry name" value="Cadherin-like_domain"/>
</dbReference>
<evidence type="ECO:0000259" key="3">
    <source>
        <dbReference type="SMART" id="SM00635"/>
    </source>
</evidence>
<dbReference type="Gene3D" id="2.60.40.1080">
    <property type="match status" value="3"/>
</dbReference>
<keyword evidence="2" id="KW-0732">Signal</keyword>
<dbReference type="RefSeq" id="WP_092870586.1">
    <property type="nucleotide sequence ID" value="NZ_FOJY01000003.1"/>
</dbReference>
<dbReference type="EMBL" id="FOJY01000003">
    <property type="protein sequence ID" value="SFA84328.1"/>
    <property type="molecule type" value="Genomic_DNA"/>
</dbReference>
<dbReference type="Proteomes" id="UP000198838">
    <property type="component" value="Unassembled WGS sequence"/>
</dbReference>
<dbReference type="SMART" id="SM00564">
    <property type="entry name" value="PQQ"/>
    <property type="match status" value="4"/>
</dbReference>
<dbReference type="InterPro" id="IPR018391">
    <property type="entry name" value="PQQ_b-propeller_rpt"/>
</dbReference>
<dbReference type="Gene3D" id="2.130.10.10">
    <property type="entry name" value="YVTN repeat-like/Quinoprotein amine dehydrogenase"/>
    <property type="match status" value="1"/>
</dbReference>
<feature type="coiled-coil region" evidence="1">
    <location>
        <begin position="1460"/>
        <end position="1501"/>
    </location>
</feature>
<dbReference type="InterPro" id="IPR011047">
    <property type="entry name" value="Quinoprotein_ADH-like_sf"/>
</dbReference>
<dbReference type="SUPFAM" id="SSF49373">
    <property type="entry name" value="Invasin/intimin cell-adhesion fragments"/>
    <property type="match status" value="3"/>
</dbReference>
<dbReference type="STRING" id="1120918.SAMN05216249_103123"/>
<evidence type="ECO:0000313" key="4">
    <source>
        <dbReference type="EMBL" id="SFA84328.1"/>
    </source>
</evidence>
<evidence type="ECO:0000256" key="2">
    <source>
        <dbReference type="SAM" id="SignalP"/>
    </source>
</evidence>
<dbReference type="SUPFAM" id="SSF50998">
    <property type="entry name" value="Quinoprotein alcohol dehydrogenase-like"/>
    <property type="match status" value="1"/>
</dbReference>
<feature type="coiled-coil region" evidence="1">
    <location>
        <begin position="1392"/>
        <end position="1426"/>
    </location>
</feature>
<dbReference type="PANTHER" id="PTHR34512">
    <property type="entry name" value="CELL SURFACE PROTEIN"/>
    <property type="match status" value="1"/>
</dbReference>
<dbReference type="OrthoDB" id="1885452at2"/>
<feature type="chain" id="PRO_5011732736" evidence="2">
    <location>
        <begin position="34"/>
        <end position="1787"/>
    </location>
</feature>
<keyword evidence="1" id="KW-0175">Coiled coil</keyword>
<reference evidence="4 5" key="1">
    <citation type="submission" date="2016-10" db="EMBL/GenBank/DDBJ databases">
        <authorList>
            <person name="de Groot N.N."/>
        </authorList>
    </citation>
    <scope>NUCLEOTIDE SEQUENCE [LARGE SCALE GENOMIC DNA]</scope>
    <source>
        <strain evidence="4 5">DSM 5522</strain>
    </source>
</reference>
<dbReference type="Pfam" id="PF02368">
    <property type="entry name" value="Big_2"/>
    <property type="match status" value="2"/>
</dbReference>